<dbReference type="Gene3D" id="3.30.1330.60">
    <property type="entry name" value="OmpA-like domain"/>
    <property type="match status" value="1"/>
</dbReference>
<dbReference type="RefSeq" id="WP_182041805.1">
    <property type="nucleotide sequence ID" value="NZ_JACDZE010000001.1"/>
</dbReference>
<evidence type="ECO:0000256" key="2">
    <source>
        <dbReference type="ARBA" id="ARBA00023136"/>
    </source>
</evidence>
<gene>
    <name evidence="7" type="ORF">HU137_00240</name>
</gene>
<dbReference type="GO" id="GO:0009279">
    <property type="term" value="C:cell outer membrane"/>
    <property type="evidence" value="ECO:0007669"/>
    <property type="project" value="UniProtKB-SubCell"/>
</dbReference>
<keyword evidence="2 4" id="KW-0472">Membrane</keyword>
<dbReference type="PROSITE" id="PS51257">
    <property type="entry name" value="PROKAR_LIPOPROTEIN"/>
    <property type="match status" value="1"/>
</dbReference>
<dbReference type="PANTHER" id="PTHR30329">
    <property type="entry name" value="STATOR ELEMENT OF FLAGELLAR MOTOR COMPLEX"/>
    <property type="match status" value="1"/>
</dbReference>
<dbReference type="InterPro" id="IPR036737">
    <property type="entry name" value="OmpA-like_sf"/>
</dbReference>
<dbReference type="InterPro" id="IPR006664">
    <property type="entry name" value="OMP_bac"/>
</dbReference>
<protein>
    <submittedName>
        <fullName evidence="7">OmpA family protein</fullName>
    </submittedName>
</protein>
<dbReference type="PROSITE" id="PS51123">
    <property type="entry name" value="OMPA_2"/>
    <property type="match status" value="1"/>
</dbReference>
<evidence type="ECO:0000256" key="1">
    <source>
        <dbReference type="ARBA" id="ARBA00004442"/>
    </source>
</evidence>
<evidence type="ECO:0000256" key="5">
    <source>
        <dbReference type="SAM" id="SignalP"/>
    </source>
</evidence>
<comment type="caution">
    <text evidence="7">The sequence shown here is derived from an EMBL/GenBank/DDBJ whole genome shotgun (WGS) entry which is preliminary data.</text>
</comment>
<dbReference type="SUPFAM" id="SSF103088">
    <property type="entry name" value="OmpA-like"/>
    <property type="match status" value="1"/>
</dbReference>
<keyword evidence="5" id="KW-0732">Signal</keyword>
<dbReference type="PANTHER" id="PTHR30329:SF21">
    <property type="entry name" value="LIPOPROTEIN YIAD-RELATED"/>
    <property type="match status" value="1"/>
</dbReference>
<dbReference type="Proteomes" id="UP000552241">
    <property type="component" value="Unassembled WGS sequence"/>
</dbReference>
<keyword evidence="3" id="KW-0998">Cell outer membrane</keyword>
<evidence type="ECO:0000259" key="6">
    <source>
        <dbReference type="PROSITE" id="PS51123"/>
    </source>
</evidence>
<comment type="subcellular location">
    <subcellularLocation>
        <location evidence="1">Cell outer membrane</location>
    </subcellularLocation>
</comment>
<keyword evidence="8" id="KW-1185">Reference proteome</keyword>
<evidence type="ECO:0000313" key="8">
    <source>
        <dbReference type="Proteomes" id="UP000552241"/>
    </source>
</evidence>
<feature type="chain" id="PRO_5032886379" evidence="5">
    <location>
        <begin position="20"/>
        <end position="215"/>
    </location>
</feature>
<feature type="signal peptide" evidence="5">
    <location>
        <begin position="1"/>
        <end position="19"/>
    </location>
</feature>
<proteinExistence type="predicted"/>
<dbReference type="CDD" id="cd07185">
    <property type="entry name" value="OmpA_C-like"/>
    <property type="match status" value="1"/>
</dbReference>
<sequence>MKLQKGILAVLVASSLAFTACKCEKKEGIVAPAEETATVDTATATVSKLDADGNYIYDIGDNTEFTLPDGSKMAVGENSTENKLFAMLNDANFAVSDDKTQGWVTLDRVYFSTGKADLTANSEAQVANIITLLKAFPTATVKVGGYTDNTGDAAVNQKVSTERAKSVADKLIAGGVEAARIESEGYGAQHFVCPANDSDECKAQNRRVDLRITKK</sequence>
<reference evidence="7 8" key="1">
    <citation type="submission" date="2020-07" db="EMBL/GenBank/DDBJ databases">
        <title>Moheibacter lacus sp. nov., a member of the family Flavobacteriaceae isolated from freshwater lake sediment.</title>
        <authorList>
            <person name="Liu Y."/>
        </authorList>
    </citation>
    <scope>NUCLEOTIDE SEQUENCE [LARGE SCALE GENOMIC DNA]</scope>
    <source>
        <strain evidence="7 8">BDHS18</strain>
    </source>
</reference>
<evidence type="ECO:0000256" key="4">
    <source>
        <dbReference type="PROSITE-ProRule" id="PRU00473"/>
    </source>
</evidence>
<name>A0A838ZQJ3_9FLAO</name>
<dbReference type="InterPro" id="IPR006665">
    <property type="entry name" value="OmpA-like"/>
</dbReference>
<evidence type="ECO:0000313" key="7">
    <source>
        <dbReference type="EMBL" id="MBA5628192.1"/>
    </source>
</evidence>
<dbReference type="AlphaFoldDB" id="A0A838ZQJ3"/>
<evidence type="ECO:0000256" key="3">
    <source>
        <dbReference type="ARBA" id="ARBA00023237"/>
    </source>
</evidence>
<dbReference type="PRINTS" id="PR01021">
    <property type="entry name" value="OMPADOMAIN"/>
</dbReference>
<feature type="domain" description="OmpA-like" evidence="6">
    <location>
        <begin position="98"/>
        <end position="215"/>
    </location>
</feature>
<accession>A0A838ZQJ3</accession>
<dbReference type="Pfam" id="PF00691">
    <property type="entry name" value="OmpA"/>
    <property type="match status" value="1"/>
</dbReference>
<dbReference type="EMBL" id="JACDZE010000001">
    <property type="protein sequence ID" value="MBA5628192.1"/>
    <property type="molecule type" value="Genomic_DNA"/>
</dbReference>
<dbReference type="InterPro" id="IPR050330">
    <property type="entry name" value="Bact_OuterMem_StrucFunc"/>
</dbReference>
<organism evidence="7 8">
    <name type="scientific">Moheibacter lacus</name>
    <dbReference type="NCBI Taxonomy" id="2745851"/>
    <lineage>
        <taxon>Bacteria</taxon>
        <taxon>Pseudomonadati</taxon>
        <taxon>Bacteroidota</taxon>
        <taxon>Flavobacteriia</taxon>
        <taxon>Flavobacteriales</taxon>
        <taxon>Weeksellaceae</taxon>
        <taxon>Moheibacter</taxon>
    </lineage>
</organism>